<dbReference type="EMBL" id="JBHUPD010000001">
    <property type="protein sequence ID" value="MFD2871991.1"/>
    <property type="molecule type" value="Genomic_DNA"/>
</dbReference>
<gene>
    <name evidence="2" type="ORF">ACFS5N_05895</name>
</gene>
<name>A0ABW5Y9R4_9SPHI</name>
<accession>A0ABW5Y9R4</accession>
<dbReference type="Proteomes" id="UP001597557">
    <property type="component" value="Unassembled WGS sequence"/>
</dbReference>
<organism evidence="2 3">
    <name type="scientific">Mucilaginibacter ximonensis</name>
    <dbReference type="NCBI Taxonomy" id="538021"/>
    <lineage>
        <taxon>Bacteria</taxon>
        <taxon>Pseudomonadati</taxon>
        <taxon>Bacteroidota</taxon>
        <taxon>Sphingobacteriia</taxon>
        <taxon>Sphingobacteriales</taxon>
        <taxon>Sphingobacteriaceae</taxon>
        <taxon>Mucilaginibacter</taxon>
    </lineage>
</organism>
<dbReference type="RefSeq" id="WP_377183215.1">
    <property type="nucleotide sequence ID" value="NZ_JBHUPD010000001.1"/>
</dbReference>
<evidence type="ECO:0000256" key="1">
    <source>
        <dbReference type="SAM" id="MobiDB-lite"/>
    </source>
</evidence>
<evidence type="ECO:0000313" key="3">
    <source>
        <dbReference type="Proteomes" id="UP001597557"/>
    </source>
</evidence>
<keyword evidence="3" id="KW-1185">Reference proteome</keyword>
<proteinExistence type="predicted"/>
<feature type="compositionally biased region" description="Basic and acidic residues" evidence="1">
    <location>
        <begin position="296"/>
        <end position="311"/>
    </location>
</feature>
<protein>
    <recommendedName>
        <fullName evidence="4">HTH cro/C1-type domain-containing protein</fullName>
    </recommendedName>
</protein>
<feature type="region of interest" description="Disordered" evidence="1">
    <location>
        <begin position="290"/>
        <end position="320"/>
    </location>
</feature>
<sequence length="320" mass="36345">MNFFEFERIQKNSDLMDSRLPADLLNPALKQFGADLILFLRGSYLQKDIATKIKHPASLISAIKNMEFGSDHAKLRGYLEKIMNIFQVSFDPAQKEFIFDVAVSARSLINEKAGKDNYFIGGPEATDWKIMVHLPDRYDQRDLVGIRFLKLNTIKSAELIVKLDKHVDYIGQGEFDPSGRQLNFNFEINSDIKEHKYVSLHLITGSRTAKPAFMAGIMKHGHIDKNALSCHTVFAQNITGQAGPFEADKITFEEFAKDNPEIATYFTLHNTGVHTPTGICSLSDIRNNNDKRKRKDRELELRKKEQLEKETQSVNAPPTA</sequence>
<evidence type="ECO:0008006" key="4">
    <source>
        <dbReference type="Google" id="ProtNLM"/>
    </source>
</evidence>
<reference evidence="3" key="1">
    <citation type="journal article" date="2019" name="Int. J. Syst. Evol. Microbiol.">
        <title>The Global Catalogue of Microorganisms (GCM) 10K type strain sequencing project: providing services to taxonomists for standard genome sequencing and annotation.</title>
        <authorList>
            <consortium name="The Broad Institute Genomics Platform"/>
            <consortium name="The Broad Institute Genome Sequencing Center for Infectious Disease"/>
            <person name="Wu L."/>
            <person name="Ma J."/>
        </authorList>
    </citation>
    <scope>NUCLEOTIDE SEQUENCE [LARGE SCALE GENOMIC DNA]</scope>
    <source>
        <strain evidence="3">KCTC 22437</strain>
    </source>
</reference>
<comment type="caution">
    <text evidence="2">The sequence shown here is derived from an EMBL/GenBank/DDBJ whole genome shotgun (WGS) entry which is preliminary data.</text>
</comment>
<evidence type="ECO:0000313" key="2">
    <source>
        <dbReference type="EMBL" id="MFD2871991.1"/>
    </source>
</evidence>